<dbReference type="GO" id="GO:0005524">
    <property type="term" value="F:ATP binding"/>
    <property type="evidence" value="ECO:0007669"/>
    <property type="project" value="InterPro"/>
</dbReference>
<dbReference type="GO" id="GO:0016887">
    <property type="term" value="F:ATP hydrolysis activity"/>
    <property type="evidence" value="ECO:0007669"/>
    <property type="project" value="InterPro"/>
</dbReference>
<dbReference type="InterPro" id="IPR003593">
    <property type="entry name" value="AAA+_ATPase"/>
</dbReference>
<name>A0A0W0GIE2_9CHLR</name>
<accession>A0A0W0GIE2</accession>
<dbReference type="STRING" id="1217799.DEALK_11730"/>
<organism evidence="3 4">
    <name type="scientific">Dehalogenimonas alkenigignens</name>
    <dbReference type="NCBI Taxonomy" id="1217799"/>
    <lineage>
        <taxon>Bacteria</taxon>
        <taxon>Bacillati</taxon>
        <taxon>Chloroflexota</taxon>
        <taxon>Dehalococcoidia</taxon>
        <taxon>Dehalococcoidales</taxon>
        <taxon>Dehalococcoidaceae</taxon>
        <taxon>Dehalogenimonas</taxon>
    </lineage>
</organism>
<dbReference type="NCBIfam" id="TIGR01420">
    <property type="entry name" value="pilT_fam"/>
    <property type="match status" value="1"/>
</dbReference>
<gene>
    <name evidence="3" type="ORF">DEALK_11730</name>
</gene>
<comment type="caution">
    <text evidence="3">The sequence shown here is derived from an EMBL/GenBank/DDBJ whole genome shotgun (WGS) entry which is preliminary data.</text>
</comment>
<dbReference type="OrthoDB" id="143411at2"/>
<dbReference type="Pfam" id="PF00437">
    <property type="entry name" value="T2SSE"/>
    <property type="match status" value="1"/>
</dbReference>
<keyword evidence="4" id="KW-1185">Reference proteome</keyword>
<dbReference type="SMART" id="SM00382">
    <property type="entry name" value="AAA"/>
    <property type="match status" value="1"/>
</dbReference>
<protein>
    <submittedName>
        <fullName evidence="3">Pilus retraction ATPase PilT</fullName>
    </submittedName>
</protein>
<dbReference type="SUPFAM" id="SSF52540">
    <property type="entry name" value="P-loop containing nucleoside triphosphate hydrolases"/>
    <property type="match status" value="1"/>
</dbReference>
<dbReference type="InterPro" id="IPR050921">
    <property type="entry name" value="T4SS_GSP_E_ATPase"/>
</dbReference>
<dbReference type="Gene3D" id="3.40.50.300">
    <property type="entry name" value="P-loop containing nucleotide triphosphate hydrolases"/>
    <property type="match status" value="1"/>
</dbReference>
<dbReference type="Proteomes" id="UP000053947">
    <property type="component" value="Unassembled WGS sequence"/>
</dbReference>
<dbReference type="RefSeq" id="WP_058439331.1">
    <property type="nucleotide sequence ID" value="NZ_KQ758903.1"/>
</dbReference>
<comment type="similarity">
    <text evidence="1">Belongs to the GSP E family.</text>
</comment>
<evidence type="ECO:0000256" key="1">
    <source>
        <dbReference type="ARBA" id="ARBA00006611"/>
    </source>
</evidence>
<dbReference type="PROSITE" id="PS00662">
    <property type="entry name" value="T2SP_E"/>
    <property type="match status" value="1"/>
</dbReference>
<reference evidence="3 4" key="1">
    <citation type="submission" date="2015-06" db="EMBL/GenBank/DDBJ databases">
        <title>Genome sequence of the organohalide-respiring Dehalogenimonas alkenigignens type strain (IP3-3T).</title>
        <authorList>
            <person name="Key T.A."/>
            <person name="Richmond D.P."/>
            <person name="Bowman K.S."/>
            <person name="Cho Y.-J."/>
            <person name="Chun J."/>
            <person name="da Costa M.S."/>
            <person name="Rainey F.A."/>
            <person name="Moe W.M."/>
        </authorList>
    </citation>
    <scope>NUCLEOTIDE SEQUENCE [LARGE SCALE GENOMIC DNA]</scope>
    <source>
        <strain evidence="3 4">IP3-3</strain>
    </source>
</reference>
<evidence type="ECO:0000313" key="4">
    <source>
        <dbReference type="Proteomes" id="UP000053947"/>
    </source>
</evidence>
<sequence length="359" mass="40485">MSIPIEKFLEFIVARNATDLHITVPSVPVLRIDGELIPLPEVPPFTPQEVENMFNKITTEDQRAAFKVNRELDFTYSMSGLSRFRVSAIRQRGSISLAIRPVPFKVPTIDQLELPQICKELILKPRGLILITGAAGTGKSTTLAAMINHLNETAKRNVVTIEDPIEFLFSNKQCLIRQRDMADDTRSFESALVHCLRHDPDVLVIGEMRDLDTMKTALTAAETGHLVISTLHTVDAAQTIDRIVDIFPPEQQRQIRYQLSQVLLAVLSQRLPHRARGGRIAAFEIMLNNPVISRLIREQQVFDLQSNIEVSHKEGMQTMDQALADLIKRKVITRDEALLHCTSSARLQQLLQSERGTVY</sequence>
<dbReference type="PANTHER" id="PTHR30486:SF16">
    <property type="entry name" value="TWITCHING MOTILITY PROTEIN PILT"/>
    <property type="match status" value="1"/>
</dbReference>
<dbReference type="InterPro" id="IPR006321">
    <property type="entry name" value="PilT/PilU"/>
</dbReference>
<evidence type="ECO:0000259" key="2">
    <source>
        <dbReference type="PROSITE" id="PS00662"/>
    </source>
</evidence>
<dbReference type="EMBL" id="LFDV01000002">
    <property type="protein sequence ID" value="KTB48327.1"/>
    <property type="molecule type" value="Genomic_DNA"/>
</dbReference>
<dbReference type="CDD" id="cd01131">
    <property type="entry name" value="PilT"/>
    <property type="match status" value="1"/>
</dbReference>
<evidence type="ECO:0000313" key="3">
    <source>
        <dbReference type="EMBL" id="KTB48327.1"/>
    </source>
</evidence>
<dbReference type="Gene3D" id="3.30.450.90">
    <property type="match status" value="1"/>
</dbReference>
<dbReference type="AlphaFoldDB" id="A0A0W0GIE2"/>
<dbReference type="InterPro" id="IPR027417">
    <property type="entry name" value="P-loop_NTPase"/>
</dbReference>
<dbReference type="InterPro" id="IPR001482">
    <property type="entry name" value="T2SS/T4SS_dom"/>
</dbReference>
<feature type="domain" description="Bacterial type II secretion system protein E" evidence="2">
    <location>
        <begin position="196"/>
        <end position="210"/>
    </location>
</feature>
<dbReference type="PATRIC" id="fig|1217799.6.peg.1214"/>
<dbReference type="PANTHER" id="PTHR30486">
    <property type="entry name" value="TWITCHING MOTILITY PROTEIN PILT"/>
    <property type="match status" value="1"/>
</dbReference>
<proteinExistence type="inferred from homology"/>